<evidence type="ECO:0000256" key="1">
    <source>
        <dbReference type="SAM" id="SignalP"/>
    </source>
</evidence>
<reference evidence="3 4" key="1">
    <citation type="journal article" date="2023" name="bioRxiv">
        <title>High-quality genome assemblies of four members of thePodospora anserinaspecies complex.</title>
        <authorList>
            <person name="Ament-Velasquez S.L."/>
            <person name="Vogan A.A."/>
            <person name="Wallerman O."/>
            <person name="Hartmann F."/>
            <person name="Gautier V."/>
            <person name="Silar P."/>
            <person name="Giraud T."/>
            <person name="Johannesson H."/>
        </authorList>
    </citation>
    <scope>NUCLEOTIDE SEQUENCE [LARGE SCALE GENOMIC DNA]</scope>
    <source>
        <strain evidence="3 4">CBS 411.78</strain>
    </source>
</reference>
<name>A0ABR0H074_9PEZI</name>
<dbReference type="GeneID" id="87926825"/>
<keyword evidence="1" id="KW-0732">Signal</keyword>
<gene>
    <name evidence="3" type="ORF">QC763_0115220</name>
</gene>
<organism evidence="3 4">
    <name type="scientific">Podospora pseudopauciseta</name>
    <dbReference type="NCBI Taxonomy" id="2093780"/>
    <lineage>
        <taxon>Eukaryota</taxon>
        <taxon>Fungi</taxon>
        <taxon>Dikarya</taxon>
        <taxon>Ascomycota</taxon>
        <taxon>Pezizomycotina</taxon>
        <taxon>Sordariomycetes</taxon>
        <taxon>Sordariomycetidae</taxon>
        <taxon>Sordariales</taxon>
        <taxon>Podosporaceae</taxon>
        <taxon>Podospora</taxon>
    </lineage>
</organism>
<protein>
    <recommendedName>
        <fullName evidence="2">DUF1996 domain-containing protein</fullName>
    </recommendedName>
</protein>
<keyword evidence="4" id="KW-1185">Reference proteome</keyword>
<accession>A0ABR0H074</accession>
<feature type="chain" id="PRO_5047010212" description="DUF1996 domain-containing protein" evidence="1">
    <location>
        <begin position="18"/>
        <end position="619"/>
    </location>
</feature>
<dbReference type="EMBL" id="JAFFHB010000010">
    <property type="protein sequence ID" value="KAK4661311.1"/>
    <property type="molecule type" value="Genomic_DNA"/>
</dbReference>
<evidence type="ECO:0000313" key="4">
    <source>
        <dbReference type="Proteomes" id="UP001326199"/>
    </source>
</evidence>
<feature type="signal peptide" evidence="1">
    <location>
        <begin position="1"/>
        <end position="17"/>
    </location>
</feature>
<dbReference type="RefSeq" id="XP_062761277.1">
    <property type="nucleotide sequence ID" value="XM_062906533.1"/>
</dbReference>
<comment type="caution">
    <text evidence="3">The sequence shown here is derived from an EMBL/GenBank/DDBJ whole genome shotgun (WGS) entry which is preliminary data.</text>
</comment>
<dbReference type="Proteomes" id="UP001326199">
    <property type="component" value="Unassembled WGS sequence"/>
</dbReference>
<feature type="domain" description="DUF1996" evidence="2">
    <location>
        <begin position="56"/>
        <end position="311"/>
    </location>
</feature>
<dbReference type="PANTHER" id="PTHR43662:SF6">
    <property type="entry name" value="DUF1996 DOMAIN-CONTAINING PROTEIN"/>
    <property type="match status" value="1"/>
</dbReference>
<dbReference type="PANTHER" id="PTHR43662">
    <property type="match status" value="1"/>
</dbReference>
<sequence length="619" mass="68162">MLKFGLVVLAFIGICSAQTGVELDRPMLGPPGSPPRRSPVAMLRFGCSQVVIERLDPLVNPGQNPSSHMHQIVGGNAFSASMPLEDISALSTCTTCHFQEDHSNYWTANLYFRARNGTYKRVPQMANEFNTGDNGGITVYYTSPAPNATTAFKPGFRMLAGDVNLRKSEGLGRNMQQCYRCYTKENFGGSMYSPCMDPVYDTDHLPKIPCPGGIRSNIIFPLCWDGVNLDSPNHKDHVAHPITGPTSFSVVGGECPKSHPVKIPQVMYEVMWDTRPFNNPEDWPEDGSQPLVLSNGDTTGYGQHGDYVFGWEKDSLQVAMDTGCYLRNCSSLTELPPKVKNQCQVPTSLLINSHTHRFIMAQAKTTSLVLADADHLIYNTSSTPPTAVYGLSTNIESLTYKDSSLNFSRALHQKTASSSTLESDPATQQEGDRLYNLVHPLNADYRTDIPAHFFLTCHSPSFSSVGNIKLATSKSLLSSKPDKIKAVHYPNRTASTSPLFPDEDVIEKVLFTCSKQTFGKGYTWTNSQNKEVAREEELKDGDAVKGRRLIFTSGQITQEEQDALVAVWVLKRWVEVAEEKEFKKEALDKLSPAEQAAMDMKWFKRAGGLAGLAAAGGAC</sequence>
<proteinExistence type="predicted"/>
<evidence type="ECO:0000313" key="3">
    <source>
        <dbReference type="EMBL" id="KAK4661311.1"/>
    </source>
</evidence>
<dbReference type="InterPro" id="IPR018535">
    <property type="entry name" value="DUF1996"/>
</dbReference>
<evidence type="ECO:0000259" key="2">
    <source>
        <dbReference type="Pfam" id="PF09362"/>
    </source>
</evidence>
<dbReference type="Pfam" id="PF09362">
    <property type="entry name" value="DUF1996"/>
    <property type="match status" value="1"/>
</dbReference>